<dbReference type="Proteomes" id="UP000030742">
    <property type="component" value="Unassembled WGS sequence"/>
</dbReference>
<dbReference type="GO" id="GO:0006355">
    <property type="term" value="P:regulation of DNA-templated transcription"/>
    <property type="evidence" value="ECO:0007669"/>
    <property type="project" value="TreeGrafter"/>
</dbReference>
<dbReference type="OrthoDB" id="1368803at2759"/>
<evidence type="ECO:0000256" key="6">
    <source>
        <dbReference type="PIRSR" id="PIRSR015894-2"/>
    </source>
</evidence>
<dbReference type="InterPro" id="IPR025799">
    <property type="entry name" value="Arg_MeTrfase"/>
</dbReference>
<proteinExistence type="inferred from homology"/>
<dbReference type="EMBL" id="KB740350">
    <property type="protein sequence ID" value="ENN80850.1"/>
    <property type="molecule type" value="Genomic_DNA"/>
</dbReference>
<keyword evidence="1 4" id="KW-0489">Methyltransferase</keyword>
<dbReference type="Pfam" id="PF17286">
    <property type="entry name" value="PRMT5_C"/>
    <property type="match status" value="1"/>
</dbReference>
<feature type="active site" description="Proton donor/acceptor" evidence="5">
    <location>
        <position position="423"/>
    </location>
</feature>
<keyword evidence="14" id="KW-1185">Reference proteome</keyword>
<dbReference type="InterPro" id="IPR035247">
    <property type="entry name" value="PRMT5_TIM"/>
</dbReference>
<dbReference type="GO" id="GO:0005829">
    <property type="term" value="C:cytosol"/>
    <property type="evidence" value="ECO:0007669"/>
    <property type="project" value="TreeGrafter"/>
</dbReference>
<feature type="binding site" evidence="6">
    <location>
        <begin position="317"/>
        <end position="318"/>
    </location>
    <ligand>
        <name>S-adenosyl-L-methionine</name>
        <dbReference type="ChEBI" id="CHEBI:59789"/>
    </ligand>
</feature>
<evidence type="ECO:0000256" key="2">
    <source>
        <dbReference type="ARBA" id="ARBA00022679"/>
    </source>
</evidence>
<feature type="domain" description="PRMT5 arginine-N-methyltransferase" evidence="8">
    <location>
        <begin position="281"/>
        <end position="444"/>
    </location>
</feature>
<dbReference type="PROSITE" id="PS51678">
    <property type="entry name" value="SAM_MT_PRMT"/>
    <property type="match status" value="1"/>
</dbReference>
<evidence type="ECO:0000313" key="13">
    <source>
        <dbReference type="EnsemblMetazoa" id="XP_019754023.1"/>
    </source>
</evidence>
<protein>
    <recommendedName>
        <fullName evidence="4">Protein arginine N-methyltransferase</fullName>
    </recommendedName>
</protein>
<dbReference type="Pfam" id="PF17285">
    <property type="entry name" value="PRMT5_TIM"/>
    <property type="match status" value="1"/>
</dbReference>
<comment type="similarity">
    <text evidence="4">Belongs to the class I-like SAM-binding methyltransferase superfamily.</text>
</comment>
<dbReference type="HOGENOM" id="CLU_010247_3_0_1"/>
<evidence type="ECO:0000313" key="11">
    <source>
        <dbReference type="EMBL" id="ENN80850.1"/>
    </source>
</evidence>
<evidence type="ECO:0000259" key="9">
    <source>
        <dbReference type="Pfam" id="PF17285"/>
    </source>
</evidence>
<gene>
    <name evidence="13" type="primary">109533205</name>
    <name evidence="12" type="ORF">D910_07881</name>
    <name evidence="11" type="ORF">YQE_02756</name>
</gene>
<evidence type="ECO:0000256" key="1">
    <source>
        <dbReference type="ARBA" id="ARBA00022603"/>
    </source>
</evidence>
<feature type="domain" description="PRMT5 oligomerisation" evidence="10">
    <location>
        <begin position="447"/>
        <end position="619"/>
    </location>
</feature>
<feature type="binding site" evidence="6">
    <location>
        <position position="308"/>
    </location>
    <ligand>
        <name>S-adenosyl-L-methionine</name>
        <dbReference type="ChEBI" id="CHEBI:59789"/>
    </ligand>
</feature>
<dbReference type="SUPFAM" id="SSF53335">
    <property type="entry name" value="S-adenosyl-L-methionine-dependent methyltransferases"/>
    <property type="match status" value="1"/>
</dbReference>
<dbReference type="GO" id="GO:0016274">
    <property type="term" value="F:protein-arginine N-methyltransferase activity"/>
    <property type="evidence" value="ECO:0007669"/>
    <property type="project" value="InterPro"/>
</dbReference>
<dbReference type="EMBL" id="KB632240">
    <property type="protein sequence ID" value="ERL90533.1"/>
    <property type="molecule type" value="Genomic_DNA"/>
</dbReference>
<dbReference type="Gene3D" id="3.20.20.150">
    <property type="entry name" value="Divalent-metal-dependent TIM barrel enzymes"/>
    <property type="match status" value="1"/>
</dbReference>
<dbReference type="GO" id="GO:0005634">
    <property type="term" value="C:nucleus"/>
    <property type="evidence" value="ECO:0007669"/>
    <property type="project" value="TreeGrafter"/>
</dbReference>
<dbReference type="InterPro" id="IPR035075">
    <property type="entry name" value="PRMT5"/>
</dbReference>
<dbReference type="Gene3D" id="3.40.50.150">
    <property type="entry name" value="Vaccinia Virus protein VP39"/>
    <property type="match status" value="1"/>
</dbReference>
<dbReference type="STRING" id="77166.N6UGG2"/>
<dbReference type="PANTHER" id="PTHR10738:SF0">
    <property type="entry name" value="PROTEIN ARGININE N-METHYLTRANSFERASE 5"/>
    <property type="match status" value="1"/>
</dbReference>
<feature type="binding site" evidence="6">
    <location>
        <begin position="398"/>
        <end position="399"/>
    </location>
    <ligand>
        <name>S-adenosyl-L-methionine</name>
        <dbReference type="ChEBI" id="CHEBI:59789"/>
    </ligand>
</feature>
<evidence type="ECO:0000313" key="12">
    <source>
        <dbReference type="EMBL" id="ERL90533.1"/>
    </source>
</evidence>
<organism evidence="11">
    <name type="scientific">Dendroctonus ponderosae</name>
    <name type="common">Mountain pine beetle</name>
    <dbReference type="NCBI Taxonomy" id="77166"/>
    <lineage>
        <taxon>Eukaryota</taxon>
        <taxon>Metazoa</taxon>
        <taxon>Ecdysozoa</taxon>
        <taxon>Arthropoda</taxon>
        <taxon>Hexapoda</taxon>
        <taxon>Insecta</taxon>
        <taxon>Pterygota</taxon>
        <taxon>Neoptera</taxon>
        <taxon>Endopterygota</taxon>
        <taxon>Coleoptera</taxon>
        <taxon>Polyphaga</taxon>
        <taxon>Cucujiformia</taxon>
        <taxon>Curculionidae</taxon>
        <taxon>Scolytinae</taxon>
        <taxon>Dendroctonus</taxon>
    </lineage>
</organism>
<name>N6UGG2_DENPD</name>
<keyword evidence="3 4" id="KW-0949">S-adenosyl-L-methionine</keyword>
<dbReference type="InterPro" id="IPR035248">
    <property type="entry name" value="PRMT5_C"/>
</dbReference>
<dbReference type="OMA" id="IKYAWYE"/>
<evidence type="ECO:0000256" key="4">
    <source>
        <dbReference type="PIRNR" id="PIRNR015894"/>
    </source>
</evidence>
<keyword evidence="2 4" id="KW-0808">Transferase</keyword>
<dbReference type="Gene3D" id="2.70.160.11">
    <property type="entry name" value="Hnrnp arginine n-methyltransferase1"/>
    <property type="match status" value="1"/>
</dbReference>
<dbReference type="PIRSF" id="PIRSF015894">
    <property type="entry name" value="Skb1_MeTrfase"/>
    <property type="match status" value="1"/>
</dbReference>
<dbReference type="InterPro" id="IPR007857">
    <property type="entry name" value="Arg_MeTrfase_PRMT5"/>
</dbReference>
<evidence type="ECO:0000256" key="7">
    <source>
        <dbReference type="PIRSR" id="PIRSR015894-3"/>
    </source>
</evidence>
<evidence type="ECO:0000259" key="10">
    <source>
        <dbReference type="Pfam" id="PF17286"/>
    </source>
</evidence>
<dbReference type="Pfam" id="PF05185">
    <property type="entry name" value="PRMT5"/>
    <property type="match status" value="1"/>
</dbReference>
<reference evidence="13" key="2">
    <citation type="submission" date="2024-08" db="UniProtKB">
        <authorList>
            <consortium name="EnsemblMetazoa"/>
        </authorList>
    </citation>
    <scope>IDENTIFICATION</scope>
</reference>
<evidence type="ECO:0000256" key="3">
    <source>
        <dbReference type="ARBA" id="ARBA00022691"/>
    </source>
</evidence>
<feature type="non-terminal residue" evidence="11">
    <location>
        <position position="1"/>
    </location>
</feature>
<feature type="site" description="Critical for specifying symmetric addition of methyl groups" evidence="7">
    <location>
        <position position="311"/>
    </location>
</feature>
<evidence type="ECO:0000259" key="8">
    <source>
        <dbReference type="Pfam" id="PF05185"/>
    </source>
</evidence>
<dbReference type="GO" id="GO:0032259">
    <property type="term" value="P:methylation"/>
    <property type="evidence" value="ECO:0007669"/>
    <property type="project" value="UniProtKB-KW"/>
</dbReference>
<evidence type="ECO:0000313" key="14">
    <source>
        <dbReference type="Proteomes" id="UP000019118"/>
    </source>
</evidence>
<dbReference type="EnsemblMetazoa" id="XM_019898464.1">
    <property type="protein sequence ID" value="XP_019754023.1"/>
    <property type="gene ID" value="LOC109533205"/>
</dbReference>
<feature type="binding site" evidence="6">
    <location>
        <position position="371"/>
    </location>
    <ligand>
        <name>S-adenosyl-L-methionine</name>
        <dbReference type="ChEBI" id="CHEBI:59789"/>
    </ligand>
</feature>
<dbReference type="InterPro" id="IPR029063">
    <property type="entry name" value="SAM-dependent_MTases_sf"/>
</dbReference>
<evidence type="ECO:0000313" key="15">
    <source>
        <dbReference type="Proteomes" id="UP000030742"/>
    </source>
</evidence>
<reference evidence="14 15" key="1">
    <citation type="journal article" date="2013" name="Genome Biol.">
        <title>Draft genome of the mountain pine beetle, Dendroctonus ponderosae Hopkins, a major forest pest.</title>
        <authorList>
            <person name="Keeling C.I."/>
            <person name="Yuen M.M."/>
            <person name="Liao N.Y."/>
            <person name="Docking T.R."/>
            <person name="Chan S.K."/>
            <person name="Taylor G.A."/>
            <person name="Palmquist D.L."/>
            <person name="Jackman S.D."/>
            <person name="Nguyen A."/>
            <person name="Li M."/>
            <person name="Henderson H."/>
            <person name="Janes J.K."/>
            <person name="Zhao Y."/>
            <person name="Pandoh P."/>
            <person name="Moore R."/>
            <person name="Sperling F.A."/>
            <person name="Huber D.P."/>
            <person name="Birol I."/>
            <person name="Jones S.J."/>
            <person name="Bohlmann J."/>
        </authorList>
    </citation>
    <scope>NUCLEOTIDE SEQUENCE</scope>
</reference>
<dbReference type="AlphaFoldDB" id="N6UGG2"/>
<feature type="domain" description="PRMT5 TIM barrel" evidence="9">
    <location>
        <begin position="62"/>
        <end position="273"/>
    </location>
</feature>
<evidence type="ECO:0000256" key="5">
    <source>
        <dbReference type="PIRSR" id="PIRSR015894-1"/>
    </source>
</evidence>
<feature type="active site" description="Proton donor/acceptor" evidence="5">
    <location>
        <position position="414"/>
    </location>
</feature>
<dbReference type="KEGG" id="dpa:109533205"/>
<dbReference type="PANTHER" id="PTHR10738">
    <property type="entry name" value="PROTEIN ARGININE N-METHYLTRANSFERASE 5"/>
    <property type="match status" value="1"/>
</dbReference>
<sequence length="622" mass="71542">MEGQEQTEEKRKRMSCGLYTNWPESLKGAIQESFEYGFHFIVTQLTCPTFVKLFGGPDAQHVIGWTDRMLTSNEWGRLIVAELSRNIDVDSDVDDVRRSNKAILEKELGFASHLGVPAILLYLTKPKNTQLARIVNDKLVSGYTYSVWIQIPMVHASRADPIGEIEHDTWDWWNDFRSFCDYDKRIGLVLEIPDVKNAPSSEELDRWIGEPIKALVLKASFFLINQYGKPVLPKVHQDIVQRFMSIDVQYIIHLDVEAGDHSLYVKYMNFLGKKLYMCDTMSQFVQGCEDYLQNPLQPLAEHLEAPVYEVFEKDQTKYDTYQKAFHNVLEQWSENRIPVVMVVGAGRGPLVQAVLNVSNILSKKVKVYAVEKNPYAMNTLAHRNKFEWNSQVTLVNQDMRNWQAPELADVLISELLGSFGDNELSPECLDGAQRFLKKDTGISIPCQYTSFIAPVQSLKIFNEIKNNRMPDKTLKQSYECPYVVHLANFYQLAPTEPLFVFDHPNFPTSGENPDNKRYKSIKFPPVKKAAVLTGFSGFFETVLHGDVTLSTNPETHTQDMISWFPIFFPLSAPVHLKAGDIVRVSFWREETVEKVWYEWCLESPYRTAIMNPNGRSYFIKKH</sequence>
<dbReference type="Proteomes" id="UP000019118">
    <property type="component" value="Unassembled WGS sequence"/>
</dbReference>
<accession>N6UGG2</accession>